<gene>
    <name evidence="1" type="ORF">Glove_478g64</name>
</gene>
<evidence type="ECO:0000313" key="2">
    <source>
        <dbReference type="Proteomes" id="UP000266861"/>
    </source>
</evidence>
<keyword evidence="2" id="KW-1185">Reference proteome</keyword>
<comment type="caution">
    <text evidence="1">The sequence shown here is derived from an EMBL/GenBank/DDBJ whole genome shotgun (WGS) entry which is preliminary data.</text>
</comment>
<reference evidence="1 2" key="1">
    <citation type="submission" date="2018-08" db="EMBL/GenBank/DDBJ databases">
        <title>Genome and evolution of the arbuscular mycorrhizal fungus Diversispora epigaea (formerly Glomus versiforme) and its bacterial endosymbionts.</title>
        <authorList>
            <person name="Sun X."/>
            <person name="Fei Z."/>
            <person name="Harrison M."/>
        </authorList>
    </citation>
    <scope>NUCLEOTIDE SEQUENCE [LARGE SCALE GENOMIC DNA]</scope>
    <source>
        <strain evidence="1 2">IT104</strain>
    </source>
</reference>
<dbReference type="AlphaFoldDB" id="A0A397GPK4"/>
<evidence type="ECO:0000313" key="1">
    <source>
        <dbReference type="EMBL" id="RHZ51436.1"/>
    </source>
</evidence>
<sequence>MIKANVQLEVPKGRDVNTNVQGRCQHECHDKDDINVNAQGRCQRECRSGLPSLVASAPEPSHRSTDRSQLITINMDDDLSVIQDLAGINQYPCLKEDDRNPFGCHM</sequence>
<accession>A0A397GPK4</accession>
<dbReference type="Proteomes" id="UP000266861">
    <property type="component" value="Unassembled WGS sequence"/>
</dbReference>
<protein>
    <submittedName>
        <fullName evidence="1">Uncharacterized protein</fullName>
    </submittedName>
</protein>
<name>A0A397GPK4_9GLOM</name>
<dbReference type="EMBL" id="PQFF01000417">
    <property type="protein sequence ID" value="RHZ51436.1"/>
    <property type="molecule type" value="Genomic_DNA"/>
</dbReference>
<organism evidence="1 2">
    <name type="scientific">Diversispora epigaea</name>
    <dbReference type="NCBI Taxonomy" id="1348612"/>
    <lineage>
        <taxon>Eukaryota</taxon>
        <taxon>Fungi</taxon>
        <taxon>Fungi incertae sedis</taxon>
        <taxon>Mucoromycota</taxon>
        <taxon>Glomeromycotina</taxon>
        <taxon>Glomeromycetes</taxon>
        <taxon>Diversisporales</taxon>
        <taxon>Diversisporaceae</taxon>
        <taxon>Diversispora</taxon>
    </lineage>
</organism>
<proteinExistence type="predicted"/>